<proteinExistence type="predicted"/>
<evidence type="ECO:0000313" key="6">
    <source>
        <dbReference type="EMBL" id="EPQ09531.1"/>
    </source>
</evidence>
<sequence length="236" mass="26929">MGGPRGGKASVENLWHFLITFKESHRNIDSLDPEKLLQCPYDKNHQIRACRFPYHLIKCRKNHPDVANKLATCPFNARHQVPRTEISHHISSCDDKSCIEQDIVNQTRNLGQETLVESTWQCPPCDEDWDKDLWEQTSTPFVWSTANYCGKNSPASNIVMEHKSNLASGMRVPKSLPYVLPWKNKLQKIYMKRAKSLLSTDEAFPRGYYTHSRTKFGASNAVLAAFAPGKRNVKKG</sequence>
<evidence type="ECO:0000256" key="2">
    <source>
        <dbReference type="ARBA" id="ARBA00022771"/>
    </source>
</evidence>
<accession>S7MY15</accession>
<name>S7MY15_MYOBR</name>
<evidence type="ECO:0000256" key="4">
    <source>
        <dbReference type="PROSITE-ProRule" id="PRU01141"/>
    </source>
</evidence>
<keyword evidence="2 4" id="KW-0863">Zinc-finger</keyword>
<dbReference type="PANTHER" id="PTHR21402">
    <property type="entry name" value="GAMETOCYTE SPECIFIC FACTOR 1-RELATED"/>
    <property type="match status" value="1"/>
</dbReference>
<dbReference type="InterPro" id="IPR051591">
    <property type="entry name" value="UPF0224_FAM112_RNA_Proc"/>
</dbReference>
<dbReference type="InterPro" id="IPR022776">
    <property type="entry name" value="TRM13/UPF0224_CHHC_Znf_dom"/>
</dbReference>
<dbReference type="Proteomes" id="UP000052978">
    <property type="component" value="Unassembled WGS sequence"/>
</dbReference>
<organism evidence="6 7">
    <name type="scientific">Myotis brandtii</name>
    <name type="common">Brandt's bat</name>
    <dbReference type="NCBI Taxonomy" id="109478"/>
    <lineage>
        <taxon>Eukaryota</taxon>
        <taxon>Metazoa</taxon>
        <taxon>Chordata</taxon>
        <taxon>Craniata</taxon>
        <taxon>Vertebrata</taxon>
        <taxon>Euteleostomi</taxon>
        <taxon>Mammalia</taxon>
        <taxon>Eutheria</taxon>
        <taxon>Laurasiatheria</taxon>
        <taxon>Chiroptera</taxon>
        <taxon>Yangochiroptera</taxon>
        <taxon>Vespertilionidae</taxon>
        <taxon>Myotis</taxon>
    </lineage>
</organism>
<evidence type="ECO:0000313" key="7">
    <source>
        <dbReference type="Proteomes" id="UP000052978"/>
    </source>
</evidence>
<keyword evidence="7" id="KW-1185">Reference proteome</keyword>
<feature type="domain" description="CHHC U11-48K-type" evidence="5">
    <location>
        <begin position="70"/>
        <end position="97"/>
    </location>
</feature>
<keyword evidence="1" id="KW-0479">Metal-binding</keyword>
<dbReference type="AlphaFoldDB" id="S7MY15"/>
<reference evidence="6 7" key="1">
    <citation type="journal article" date="2013" name="Nat. Commun.">
        <title>Genome analysis reveals insights into physiology and longevity of the Brandt's bat Myotis brandtii.</title>
        <authorList>
            <person name="Seim I."/>
            <person name="Fang X."/>
            <person name="Xiong Z."/>
            <person name="Lobanov A.V."/>
            <person name="Huang Z."/>
            <person name="Ma S."/>
            <person name="Feng Y."/>
            <person name="Turanov A.A."/>
            <person name="Zhu Y."/>
            <person name="Lenz T.L."/>
            <person name="Gerashchenko M.V."/>
            <person name="Fan D."/>
            <person name="Hee Yim S."/>
            <person name="Yao X."/>
            <person name="Jordan D."/>
            <person name="Xiong Y."/>
            <person name="Ma Y."/>
            <person name="Lyapunov A.N."/>
            <person name="Chen G."/>
            <person name="Kulakova O.I."/>
            <person name="Sun Y."/>
            <person name="Lee S.G."/>
            <person name="Bronson R.T."/>
            <person name="Moskalev A.A."/>
            <person name="Sunyaev S.R."/>
            <person name="Zhang G."/>
            <person name="Krogh A."/>
            <person name="Wang J."/>
            <person name="Gladyshev V.N."/>
        </authorList>
    </citation>
    <scope>NUCLEOTIDE SEQUENCE [LARGE SCALE GENOMIC DNA]</scope>
</reference>
<dbReference type="InterPro" id="IPR036236">
    <property type="entry name" value="Znf_C2H2_sf"/>
</dbReference>
<gene>
    <name evidence="6" type="ORF">D623_10022951</name>
</gene>
<dbReference type="SUPFAM" id="SSF57667">
    <property type="entry name" value="beta-beta-alpha zinc fingers"/>
    <property type="match status" value="1"/>
</dbReference>
<dbReference type="Pfam" id="PF05253">
    <property type="entry name" value="zf-U11-48K"/>
    <property type="match status" value="2"/>
</dbReference>
<keyword evidence="3" id="KW-0862">Zinc</keyword>
<evidence type="ECO:0000259" key="5">
    <source>
        <dbReference type="PROSITE" id="PS51800"/>
    </source>
</evidence>
<protein>
    <submittedName>
        <fullName evidence="6">Gametocyte-specific factor 1</fullName>
    </submittedName>
</protein>
<dbReference type="EMBL" id="KE162789">
    <property type="protein sequence ID" value="EPQ09531.1"/>
    <property type="molecule type" value="Genomic_DNA"/>
</dbReference>
<evidence type="ECO:0000256" key="1">
    <source>
        <dbReference type="ARBA" id="ARBA00022723"/>
    </source>
</evidence>
<dbReference type="GO" id="GO:0008270">
    <property type="term" value="F:zinc ion binding"/>
    <property type="evidence" value="ECO:0007669"/>
    <property type="project" value="UniProtKB-KW"/>
</dbReference>
<dbReference type="PANTHER" id="PTHR21402:SF9">
    <property type="entry name" value="GAMETOCYTE-SPECIFIC FACTOR 1"/>
    <property type="match status" value="1"/>
</dbReference>
<dbReference type="eggNOG" id="KOG4376">
    <property type="taxonomic scope" value="Eukaryota"/>
</dbReference>
<feature type="domain" description="CHHC U11-48K-type" evidence="5">
    <location>
        <begin position="36"/>
        <end position="63"/>
    </location>
</feature>
<dbReference type="PROSITE" id="PS51800">
    <property type="entry name" value="ZF_CHHC_U11_48K"/>
    <property type="match status" value="2"/>
</dbReference>
<evidence type="ECO:0000256" key="3">
    <source>
        <dbReference type="ARBA" id="ARBA00022833"/>
    </source>
</evidence>